<keyword evidence="4" id="KW-1185">Reference proteome</keyword>
<organism evidence="3 4">
    <name type="scientific">Alternaria dauci</name>
    <dbReference type="NCBI Taxonomy" id="48095"/>
    <lineage>
        <taxon>Eukaryota</taxon>
        <taxon>Fungi</taxon>
        <taxon>Dikarya</taxon>
        <taxon>Ascomycota</taxon>
        <taxon>Pezizomycotina</taxon>
        <taxon>Dothideomycetes</taxon>
        <taxon>Pleosporomycetidae</taxon>
        <taxon>Pleosporales</taxon>
        <taxon>Pleosporineae</taxon>
        <taxon>Pleosporaceae</taxon>
        <taxon>Alternaria</taxon>
        <taxon>Alternaria sect. Porri</taxon>
    </lineage>
</organism>
<dbReference type="EMBL" id="JBHGVX010000004">
    <property type="protein sequence ID" value="KAL1796308.1"/>
    <property type="molecule type" value="Genomic_DNA"/>
</dbReference>
<evidence type="ECO:0000313" key="4">
    <source>
        <dbReference type="Proteomes" id="UP001578633"/>
    </source>
</evidence>
<dbReference type="InterPro" id="IPR021848">
    <property type="entry name" value="HODM_asu-like"/>
</dbReference>
<name>A0ABR3UIK4_9PLEO</name>
<keyword evidence="2" id="KW-0732">Signal</keyword>
<dbReference type="Proteomes" id="UP001578633">
    <property type="component" value="Chromosome 4"/>
</dbReference>
<dbReference type="RefSeq" id="XP_069306892.1">
    <property type="nucleotide sequence ID" value="XM_069450988.1"/>
</dbReference>
<feature type="signal peptide" evidence="2">
    <location>
        <begin position="1"/>
        <end position="16"/>
    </location>
</feature>
<reference evidence="3 4" key="1">
    <citation type="submission" date="2024-09" db="EMBL/GenBank/DDBJ databases">
        <title>T2T genomes of carrot and Alternaria dauci and their utility for understanding host-pathogen interaction during carrot leaf blight disease.</title>
        <authorList>
            <person name="Liu W."/>
            <person name="Xu S."/>
            <person name="Ou C."/>
            <person name="Liu X."/>
            <person name="Zhuang F."/>
            <person name="Deng X.W."/>
        </authorList>
    </citation>
    <scope>NUCLEOTIDE SEQUENCE [LARGE SCALE GENOMIC DNA]</scope>
    <source>
        <strain evidence="3 4">A2016</strain>
    </source>
</reference>
<feature type="region of interest" description="Disordered" evidence="1">
    <location>
        <begin position="37"/>
        <end position="61"/>
    </location>
</feature>
<dbReference type="GeneID" id="96085170"/>
<evidence type="ECO:0000256" key="2">
    <source>
        <dbReference type="SAM" id="SignalP"/>
    </source>
</evidence>
<comment type="caution">
    <text evidence="3">The sequence shown here is derived from an EMBL/GenBank/DDBJ whole genome shotgun (WGS) entry which is preliminary data.</text>
</comment>
<gene>
    <name evidence="3" type="ORF">ACET3X_004848</name>
</gene>
<protein>
    <recommendedName>
        <fullName evidence="5">Alpha-1,2-mannosyltransferase</fullName>
    </recommendedName>
</protein>
<feature type="chain" id="PRO_5046106525" description="Alpha-1,2-mannosyltransferase" evidence="2">
    <location>
        <begin position="17"/>
        <end position="491"/>
    </location>
</feature>
<accession>A0ABR3UIK4</accession>
<evidence type="ECO:0000256" key="1">
    <source>
        <dbReference type="SAM" id="MobiDB-lite"/>
    </source>
</evidence>
<evidence type="ECO:0008006" key="5">
    <source>
        <dbReference type="Google" id="ProtNLM"/>
    </source>
</evidence>
<proteinExistence type="predicted"/>
<sequence>MAVNLLLLLGLASVLSSAFLLLQRGKRNILLQRLRNSGRRVSGAKTPPRSLSPGKRAVSTTEIDYSDTFPPSRRFVLTETETANESENKDESQRSALDLPKRVLPMETSYLDADDSATLPCGFSVKEIKALGDFPDYATLSGVPLPNPYPEFDINKALPRPYRPFRWAYHQTMSITKLQTDWWIELHNTYEESIKQRQALFVEHGEAVLQALPGSELACKELMEMVLQFVCARYPHYFSLSADKKIFHNGILKTGTDLTTTLPLHVLLNNIPEDFALMLRNEKTGLYVFRAGVICSALGWTVGSKIGLGLAAIHKPIPDYKEKMQFSMDRYFAKKPTDKPIQRGSWGLEIDTPLYMPPGDPHEALRSQQLPLSQLPLSRIHLRVDWQTLRRLSLSGAVVFNFKALFTPIEEFREEKYVPGLLLKVLKEGKKELMEYKGTWHVEHVVIPNLEKWHKEQVDKGLVEKDWEPQTLDESPWFEGWEKRWRERQGF</sequence>
<dbReference type="Pfam" id="PF11927">
    <property type="entry name" value="HODM_asu-like"/>
    <property type="match status" value="1"/>
</dbReference>
<evidence type="ECO:0000313" key="3">
    <source>
        <dbReference type="EMBL" id="KAL1796308.1"/>
    </source>
</evidence>